<evidence type="ECO:0000313" key="3">
    <source>
        <dbReference type="Proteomes" id="UP000823388"/>
    </source>
</evidence>
<accession>A0A8T0Q8I9</accession>
<feature type="compositionally biased region" description="Polar residues" evidence="1">
    <location>
        <begin position="42"/>
        <end position="62"/>
    </location>
</feature>
<keyword evidence="3" id="KW-1185">Reference proteome</keyword>
<dbReference type="AlphaFoldDB" id="A0A8T0Q8I9"/>
<gene>
    <name evidence="2" type="ORF">PVAP13_7KG021989</name>
</gene>
<reference evidence="2" key="1">
    <citation type="submission" date="2020-05" db="EMBL/GenBank/DDBJ databases">
        <title>WGS assembly of Panicum virgatum.</title>
        <authorList>
            <person name="Lovell J.T."/>
            <person name="Jenkins J."/>
            <person name="Shu S."/>
            <person name="Juenger T.E."/>
            <person name="Schmutz J."/>
        </authorList>
    </citation>
    <scope>NUCLEOTIDE SEQUENCE</scope>
    <source>
        <strain evidence="2">AP13</strain>
    </source>
</reference>
<feature type="compositionally biased region" description="Basic and acidic residues" evidence="1">
    <location>
        <begin position="1"/>
        <end position="16"/>
    </location>
</feature>
<dbReference type="EMBL" id="CM029049">
    <property type="protein sequence ID" value="KAG2571181.1"/>
    <property type="molecule type" value="Genomic_DNA"/>
</dbReference>
<evidence type="ECO:0008006" key="4">
    <source>
        <dbReference type="Google" id="ProtNLM"/>
    </source>
</evidence>
<name>A0A8T0Q8I9_PANVG</name>
<dbReference type="PANTHER" id="PTHR33170">
    <property type="entry name" value="DUF4283 DOMAIN-CONTAINING PROTEIN-RELATED"/>
    <property type="match status" value="1"/>
</dbReference>
<feature type="compositionally biased region" description="Basic residues" evidence="1">
    <location>
        <begin position="17"/>
        <end position="30"/>
    </location>
</feature>
<comment type="caution">
    <text evidence="2">The sequence shown here is derived from an EMBL/GenBank/DDBJ whole genome shotgun (WGS) entry which is preliminary data.</text>
</comment>
<feature type="region of interest" description="Disordered" evidence="1">
    <location>
        <begin position="376"/>
        <end position="433"/>
    </location>
</feature>
<evidence type="ECO:0000256" key="1">
    <source>
        <dbReference type="SAM" id="MobiDB-lite"/>
    </source>
</evidence>
<sequence>MGNGDDQGRGRGDAFGRRGRGAGRGWKPKQYRQVPPARDTVESSQQGADRILQQRQQQSAEQGTPKKKRAFCFRCKCNGHVNEVCKVDLDCIICNKKDSHLSSKCPILKMPKPSADFFGYGKKGLAFVQVTDMECTLQASKQSPTGLVTMAGARLTAEVVQSELAKITRMEWNWEALPHGEEYFLVAFPSDEALQSMVDIGFHLKNHGATITVSAWEQDQEIVPSYELEEVWVHVTRVPPGFRKYLVLWALGTVVGSTLDVDMLTYRKKGIVRVKVAILDKTQLPLTTDLVFAKKMKSDAEAPAPQAGNVGSGPTPMQLAVKPFGKNRLCPPTKPLVLMKKNDKLPLIAVTKPKSGFRPGPGSTNKFPTHLVKEATSIPTPPAAPSPTEQRSMSPAEQVARKGEVASSSEGGMAAGELRSDPVASGSNSPGYQATVAHDSELLSPSPLSDNCCDNFRSSQHDPYGADKEVSGKAGVTTFSKQQVVLASRQPEVFTPAAFTTPTNTIAANELVLDKAKRRAAIRNLDNPAGTYSPGNISSTLKLLVDN</sequence>
<proteinExistence type="predicted"/>
<feature type="region of interest" description="Disordered" evidence="1">
    <location>
        <begin position="1"/>
        <end position="63"/>
    </location>
</feature>
<protein>
    <recommendedName>
        <fullName evidence="4">DUF4283 domain-containing protein</fullName>
    </recommendedName>
</protein>
<dbReference type="Proteomes" id="UP000823388">
    <property type="component" value="Chromosome 7K"/>
</dbReference>
<dbReference type="PANTHER" id="PTHR33170:SF8">
    <property type="entry name" value="OS07G0485366 PROTEIN"/>
    <property type="match status" value="1"/>
</dbReference>
<organism evidence="2 3">
    <name type="scientific">Panicum virgatum</name>
    <name type="common">Blackwell switchgrass</name>
    <dbReference type="NCBI Taxonomy" id="38727"/>
    <lineage>
        <taxon>Eukaryota</taxon>
        <taxon>Viridiplantae</taxon>
        <taxon>Streptophyta</taxon>
        <taxon>Embryophyta</taxon>
        <taxon>Tracheophyta</taxon>
        <taxon>Spermatophyta</taxon>
        <taxon>Magnoliopsida</taxon>
        <taxon>Liliopsida</taxon>
        <taxon>Poales</taxon>
        <taxon>Poaceae</taxon>
        <taxon>PACMAD clade</taxon>
        <taxon>Panicoideae</taxon>
        <taxon>Panicodae</taxon>
        <taxon>Paniceae</taxon>
        <taxon>Panicinae</taxon>
        <taxon>Panicum</taxon>
        <taxon>Panicum sect. Hiantes</taxon>
    </lineage>
</organism>
<evidence type="ECO:0000313" key="2">
    <source>
        <dbReference type="EMBL" id="KAG2571181.1"/>
    </source>
</evidence>